<evidence type="ECO:0000313" key="1">
    <source>
        <dbReference type="EMBL" id="CAB5214265.1"/>
    </source>
</evidence>
<reference evidence="1" key="1">
    <citation type="submission" date="2020-05" db="EMBL/GenBank/DDBJ databases">
        <authorList>
            <person name="Chiriac C."/>
            <person name="Salcher M."/>
            <person name="Ghai R."/>
            <person name="Kavagutti S V."/>
        </authorList>
    </citation>
    <scope>NUCLEOTIDE SEQUENCE</scope>
</reference>
<protein>
    <submittedName>
        <fullName evidence="1">Uncharacterized protein</fullName>
    </submittedName>
</protein>
<sequence length="967" mass="110282">MSQQQQTVLRVQISGTTVFQTLDLYSSIPIKINRSYADLQDISSKNSDTALNVKLPGSKKNNAFFENFFDVDTQSFAFSAIKKVYCQVLINDEAYFTGYMRLDKINIQNSKVEYDVSLFSTVGTLFADIGNKLLKDLNYDDADFKFNHTFGLGAVTKGWYTSNFSKNSEQPQTYLYPIVHNGYLYDNGDVNFSGGTIDSQTRFYTSSPIKAGAYPTAAAAFADGVEPYKINSPGSGLIDNQLKPSLSIWNLMKLMFKTYGYKIKSDFMNTPWMKTLYMYGYFSSDLTKFSYQLQNIQTLPPSAVDVVVHPSTGYTEFDLIVAQAGTGIPCYCSDEIKVTIRIERKYHGFLGIEFTELYDETYTIYPQSPRTTVVLNQNFPANTIYRHYNASVQALSGYVNVGFAPYSSLKYDPVNVGDYVNFKDGDYVNFSLVIDPQFKQIDFLSSIAKKFNLVFVPDPEVANQIIIEPYTYFIGTGDIWDWTDKLSYDQGFSVEPAINYVDSYLTFYDVEDGDYGNVQFKNRNNRIYGQKFIPNNTDFKSTTGETHTSFSSEIFRQWDAIELPNGTIADSGHIRLPLGINYAGSTSEVTANNQVQFNYEYTGVKTKPKLMWFLQGANPLNEYSPTGKTYNFAYSASTYNVWVGPSNAPTGTTSNSYLFQENIPVMSNTMPIGIADKYKINNDNLSVLFNAEQLSYIDVYTFNVYTSNDAYLNFYYNRVSNVLFNPNTRFLKGKFYLKLTDFKNLKAQDLIKIKDQYFTWNKVQNYNLTDVELTEVELVQANLNPNTYPKRYFKLKYCDAPETFKIEIDFTNPNLLYTNYGWSIFYDHNSAIVYGNNQPTGFTSTFSYDVSGSTYYVPYFIQEITEAEYNTPTYYDLTCSPLAQYVYNQPEGAFGYNMRTYWVNSGNTKTGLNLFTDCTTFTTIATREGINVGSSTYFGDIDCYRLTTEVPQDIKTQDNNFINIEHT</sequence>
<proteinExistence type="predicted"/>
<gene>
    <name evidence="1" type="ORF">UFOVP185_43</name>
</gene>
<name>A0A6J7WNQ1_9CAUD</name>
<accession>A0A6J7WNQ1</accession>
<organism evidence="1">
    <name type="scientific">uncultured Caudovirales phage</name>
    <dbReference type="NCBI Taxonomy" id="2100421"/>
    <lineage>
        <taxon>Viruses</taxon>
        <taxon>Duplodnaviria</taxon>
        <taxon>Heunggongvirae</taxon>
        <taxon>Uroviricota</taxon>
        <taxon>Caudoviricetes</taxon>
        <taxon>Peduoviridae</taxon>
        <taxon>Maltschvirus</taxon>
        <taxon>Maltschvirus maltsch</taxon>
    </lineage>
</organism>
<dbReference type="EMBL" id="LR798242">
    <property type="protein sequence ID" value="CAB5214265.1"/>
    <property type="molecule type" value="Genomic_DNA"/>
</dbReference>